<gene>
    <name evidence="1" type="ORF">J07HQW1_03358</name>
</gene>
<evidence type="ECO:0000313" key="1">
    <source>
        <dbReference type="EMBL" id="ERG93297.1"/>
    </source>
</evidence>
<reference evidence="1 2" key="1">
    <citation type="journal article" date="2013" name="PLoS ONE">
        <title>Assembly-driven community genomics of a hypersaline microbial ecosystem.</title>
        <authorList>
            <person name="Podell S."/>
            <person name="Ugalde J.A."/>
            <person name="Narasingarao P."/>
            <person name="Banfield J.F."/>
            <person name="Heidelberg K.B."/>
            <person name="Allen E.E."/>
        </authorList>
    </citation>
    <scope>NUCLEOTIDE SEQUENCE [LARGE SCALE GENOMIC DNA]</scope>
    <source>
        <strain evidence="2">J07HQW1</strain>
    </source>
</reference>
<name>U1PI30_9EURY</name>
<evidence type="ECO:0000313" key="2">
    <source>
        <dbReference type="Proteomes" id="UP000030649"/>
    </source>
</evidence>
<dbReference type="EMBL" id="KE356560">
    <property type="protein sequence ID" value="ERG93297.1"/>
    <property type="molecule type" value="Genomic_DNA"/>
</dbReference>
<proteinExistence type="predicted"/>
<organism evidence="1 2">
    <name type="scientific">Haloquadratum walsbyi J07HQW1</name>
    <dbReference type="NCBI Taxonomy" id="1238424"/>
    <lineage>
        <taxon>Archaea</taxon>
        <taxon>Methanobacteriati</taxon>
        <taxon>Methanobacteriota</taxon>
        <taxon>Stenosarchaea group</taxon>
        <taxon>Halobacteria</taxon>
        <taxon>Halobacteriales</taxon>
        <taxon>Haloferacaceae</taxon>
        <taxon>Haloquadratum</taxon>
    </lineage>
</organism>
<sequence>MTTWIEFVLFVLDTLTTLKRWDSLEGNSRLSDEQAPNLALYRGEDVNFHSGVNETIILQQN</sequence>
<dbReference type="Proteomes" id="UP000030649">
    <property type="component" value="Unassembled WGS sequence"/>
</dbReference>
<accession>U1PI30</accession>
<dbReference type="AlphaFoldDB" id="U1PI30"/>
<dbReference type="HOGENOM" id="CLU_2911463_0_0_2"/>
<dbReference type="STRING" id="1238424.J07HQW1_03358"/>
<protein>
    <submittedName>
        <fullName evidence="1">Uncharacterized protein</fullName>
    </submittedName>
</protein>